<feature type="compositionally biased region" description="Low complexity" evidence="1">
    <location>
        <begin position="30"/>
        <end position="45"/>
    </location>
</feature>
<dbReference type="AlphaFoldDB" id="A0A3L6R5B4"/>
<feature type="compositionally biased region" description="Basic and acidic residues" evidence="1">
    <location>
        <begin position="174"/>
        <end position="184"/>
    </location>
</feature>
<feature type="compositionally biased region" description="Basic and acidic residues" evidence="1">
    <location>
        <begin position="143"/>
        <end position="152"/>
    </location>
</feature>
<reference evidence="3" key="1">
    <citation type="journal article" date="2019" name="Nat. Commun.">
        <title>The genome of broomcorn millet.</title>
        <authorList>
            <person name="Zou C."/>
            <person name="Miki D."/>
            <person name="Li D."/>
            <person name="Tang Q."/>
            <person name="Xiao L."/>
            <person name="Rajput S."/>
            <person name="Deng P."/>
            <person name="Jia W."/>
            <person name="Huang R."/>
            <person name="Zhang M."/>
            <person name="Sun Y."/>
            <person name="Hu J."/>
            <person name="Fu X."/>
            <person name="Schnable P.S."/>
            <person name="Li F."/>
            <person name="Zhang H."/>
            <person name="Feng B."/>
            <person name="Zhu X."/>
            <person name="Liu R."/>
            <person name="Schnable J.C."/>
            <person name="Zhu J.-K."/>
            <person name="Zhang H."/>
        </authorList>
    </citation>
    <scope>NUCLEOTIDE SEQUENCE [LARGE SCALE GENOMIC DNA]</scope>
</reference>
<name>A0A3L6R5B4_PANMI</name>
<feature type="region of interest" description="Disordered" evidence="1">
    <location>
        <begin position="29"/>
        <end position="48"/>
    </location>
</feature>
<accession>A0A3L6R5B4</accession>
<evidence type="ECO:0000313" key="2">
    <source>
        <dbReference type="EMBL" id="RLM93577.1"/>
    </source>
</evidence>
<gene>
    <name evidence="2" type="ORF">C2845_PM08G09800</name>
</gene>
<evidence type="ECO:0000313" key="3">
    <source>
        <dbReference type="Proteomes" id="UP000275267"/>
    </source>
</evidence>
<feature type="region of interest" description="Disordered" evidence="1">
    <location>
        <begin position="85"/>
        <end position="213"/>
    </location>
</feature>
<sequence>MELPSLRSGPDKMIDYEVIIHIDRIEDYTSRSGSSSNQSYQSDVSGIPDESFEEEWPIRHCFAWYNGVRDGQFIPRTLMHDHIGGFASRRDRSPPRGGSGGSRNMQVPPPNYHDMDPFRGGRSGGGGHAHGGQTGRRTGGRSHGRDAARAVEEDLTASAMITGGEGTGDGGQTDCKKEPEKAFEDADAASRFNESLVPDWPSVDPMTEEAAYG</sequence>
<keyword evidence="3" id="KW-1185">Reference proteome</keyword>
<dbReference type="Proteomes" id="UP000275267">
    <property type="component" value="Unassembled WGS sequence"/>
</dbReference>
<proteinExistence type="predicted"/>
<protein>
    <submittedName>
        <fullName evidence="2">Uncharacterized protein</fullName>
    </submittedName>
</protein>
<feature type="compositionally biased region" description="Gly residues" evidence="1">
    <location>
        <begin position="121"/>
        <end position="134"/>
    </location>
</feature>
<dbReference type="EMBL" id="PQIB02000010">
    <property type="protein sequence ID" value="RLM93577.1"/>
    <property type="molecule type" value="Genomic_DNA"/>
</dbReference>
<evidence type="ECO:0000256" key="1">
    <source>
        <dbReference type="SAM" id="MobiDB-lite"/>
    </source>
</evidence>
<organism evidence="2 3">
    <name type="scientific">Panicum miliaceum</name>
    <name type="common">Proso millet</name>
    <name type="synonym">Broomcorn millet</name>
    <dbReference type="NCBI Taxonomy" id="4540"/>
    <lineage>
        <taxon>Eukaryota</taxon>
        <taxon>Viridiplantae</taxon>
        <taxon>Streptophyta</taxon>
        <taxon>Embryophyta</taxon>
        <taxon>Tracheophyta</taxon>
        <taxon>Spermatophyta</taxon>
        <taxon>Magnoliopsida</taxon>
        <taxon>Liliopsida</taxon>
        <taxon>Poales</taxon>
        <taxon>Poaceae</taxon>
        <taxon>PACMAD clade</taxon>
        <taxon>Panicoideae</taxon>
        <taxon>Panicodae</taxon>
        <taxon>Paniceae</taxon>
        <taxon>Panicinae</taxon>
        <taxon>Panicum</taxon>
        <taxon>Panicum sect. Panicum</taxon>
    </lineage>
</organism>
<feature type="compositionally biased region" description="Basic and acidic residues" evidence="1">
    <location>
        <begin position="85"/>
        <end position="94"/>
    </location>
</feature>
<comment type="caution">
    <text evidence="2">The sequence shown here is derived from an EMBL/GenBank/DDBJ whole genome shotgun (WGS) entry which is preliminary data.</text>
</comment>